<comment type="caution">
    <text evidence="1">The sequence shown here is derived from an EMBL/GenBank/DDBJ whole genome shotgun (WGS) entry which is preliminary data.</text>
</comment>
<dbReference type="Proteomes" id="UP000050525">
    <property type="component" value="Unassembled WGS sequence"/>
</dbReference>
<keyword evidence="2" id="KW-1185">Reference proteome</keyword>
<accession>A0A151N7K5</accession>
<proteinExistence type="predicted"/>
<name>A0A151N7K5_ALLMI</name>
<organism evidence="1 2">
    <name type="scientific">Alligator mississippiensis</name>
    <name type="common">American alligator</name>
    <dbReference type="NCBI Taxonomy" id="8496"/>
    <lineage>
        <taxon>Eukaryota</taxon>
        <taxon>Metazoa</taxon>
        <taxon>Chordata</taxon>
        <taxon>Craniata</taxon>
        <taxon>Vertebrata</taxon>
        <taxon>Euteleostomi</taxon>
        <taxon>Archelosauria</taxon>
        <taxon>Archosauria</taxon>
        <taxon>Crocodylia</taxon>
        <taxon>Alligatoridae</taxon>
        <taxon>Alligatorinae</taxon>
        <taxon>Alligator</taxon>
    </lineage>
</organism>
<gene>
    <name evidence="1" type="ORF">Y1Q_0009387</name>
</gene>
<sequence length="68" mass="7546">MLKGEECLQQTDRQIPELIPGAAQGELREADALNPELSRPLEGDYQQSEMPALLDNNLPALQMLQKGK</sequence>
<evidence type="ECO:0000313" key="1">
    <source>
        <dbReference type="EMBL" id="KYO32804.1"/>
    </source>
</evidence>
<protein>
    <submittedName>
        <fullName evidence="1">Uncharacterized protein</fullName>
    </submittedName>
</protein>
<dbReference type="EMBL" id="AKHW03003879">
    <property type="protein sequence ID" value="KYO32804.1"/>
    <property type="molecule type" value="Genomic_DNA"/>
</dbReference>
<reference evidence="1 2" key="1">
    <citation type="journal article" date="2012" name="Genome Biol.">
        <title>Sequencing three crocodilian genomes to illuminate the evolution of archosaurs and amniotes.</title>
        <authorList>
            <person name="St John J.A."/>
            <person name="Braun E.L."/>
            <person name="Isberg S.R."/>
            <person name="Miles L.G."/>
            <person name="Chong A.Y."/>
            <person name="Gongora J."/>
            <person name="Dalzell P."/>
            <person name="Moran C."/>
            <person name="Bed'hom B."/>
            <person name="Abzhanov A."/>
            <person name="Burgess S.C."/>
            <person name="Cooksey A.M."/>
            <person name="Castoe T.A."/>
            <person name="Crawford N.G."/>
            <person name="Densmore L.D."/>
            <person name="Drew J.C."/>
            <person name="Edwards S.V."/>
            <person name="Faircloth B.C."/>
            <person name="Fujita M.K."/>
            <person name="Greenwold M.J."/>
            <person name="Hoffmann F.G."/>
            <person name="Howard J.M."/>
            <person name="Iguchi T."/>
            <person name="Janes D.E."/>
            <person name="Khan S.Y."/>
            <person name="Kohno S."/>
            <person name="de Koning A.J."/>
            <person name="Lance S.L."/>
            <person name="McCarthy F.M."/>
            <person name="McCormack J.E."/>
            <person name="Merchant M.E."/>
            <person name="Peterson D.G."/>
            <person name="Pollock D.D."/>
            <person name="Pourmand N."/>
            <person name="Raney B.J."/>
            <person name="Roessler K.A."/>
            <person name="Sanford J.R."/>
            <person name="Sawyer R.H."/>
            <person name="Schmidt C.J."/>
            <person name="Triplett E.W."/>
            <person name="Tuberville T.D."/>
            <person name="Venegas-Anaya M."/>
            <person name="Howard J.T."/>
            <person name="Jarvis E.D."/>
            <person name="Guillette L.J.Jr."/>
            <person name="Glenn T.C."/>
            <person name="Green R.E."/>
            <person name="Ray D.A."/>
        </authorList>
    </citation>
    <scope>NUCLEOTIDE SEQUENCE [LARGE SCALE GENOMIC DNA]</scope>
    <source>
        <strain evidence="1">KSC_2009_1</strain>
    </source>
</reference>
<dbReference type="AlphaFoldDB" id="A0A151N7K5"/>
<evidence type="ECO:0000313" key="2">
    <source>
        <dbReference type="Proteomes" id="UP000050525"/>
    </source>
</evidence>